<feature type="compositionally biased region" description="Low complexity" evidence="1">
    <location>
        <begin position="80"/>
        <end position="103"/>
    </location>
</feature>
<evidence type="ECO:0000256" key="2">
    <source>
        <dbReference type="SAM" id="Phobius"/>
    </source>
</evidence>
<dbReference type="AlphaFoldDB" id="A0AAI8PLZ4"/>
<dbReference type="InterPro" id="IPR038468">
    <property type="entry name" value="MmpS_C"/>
</dbReference>
<evidence type="ECO:0008006" key="5">
    <source>
        <dbReference type="Google" id="ProtNLM"/>
    </source>
</evidence>
<feature type="region of interest" description="Disordered" evidence="1">
    <location>
        <begin position="1"/>
        <end position="33"/>
    </location>
</feature>
<proteinExistence type="predicted"/>
<keyword evidence="2" id="KW-0472">Membrane</keyword>
<keyword evidence="2" id="KW-1133">Transmembrane helix</keyword>
<name>A0AAI8PLZ4_9ACTN</name>
<gene>
    <name evidence="3" type="ORF">DWG14_01664</name>
</gene>
<dbReference type="Proteomes" id="UP000265765">
    <property type="component" value="Chromosome"/>
</dbReference>
<sequence>MSYIQPPPPPGTPPTGFGPPPPPPQPPFPPAPRPGWARKRVLVPAAVVLLLIGMVIGSAGKSDGGKKTAAAPAPTVTITAPAPAASEAEPAPTVTVTRTATAKAEAKTADDSDTAPSGKAVFKVWGSAPSGVEITYGSDGTNLQGKGLPMEKTLTVDADAFYYQVTAQLMGGGNVQCSVTIDGKTKKGRAQGGYNICSAQLNSDFSGGFS</sequence>
<evidence type="ECO:0000256" key="1">
    <source>
        <dbReference type="SAM" id="MobiDB-lite"/>
    </source>
</evidence>
<protein>
    <recommendedName>
        <fullName evidence="5">MmpS family membrane protein</fullName>
    </recommendedName>
</protein>
<feature type="region of interest" description="Disordered" evidence="1">
    <location>
        <begin position="80"/>
        <end position="117"/>
    </location>
</feature>
<dbReference type="KEGG" id="sge:DWG14_01664"/>
<organism evidence="3 4">
    <name type="scientific">Streptomyces griseorubiginosus</name>
    <dbReference type="NCBI Taxonomy" id="67304"/>
    <lineage>
        <taxon>Bacteria</taxon>
        <taxon>Bacillati</taxon>
        <taxon>Actinomycetota</taxon>
        <taxon>Actinomycetes</taxon>
        <taxon>Kitasatosporales</taxon>
        <taxon>Streptomycetaceae</taxon>
        <taxon>Streptomyces</taxon>
    </lineage>
</organism>
<dbReference type="EMBL" id="CP032427">
    <property type="protein sequence ID" value="AYC37446.1"/>
    <property type="molecule type" value="Genomic_DNA"/>
</dbReference>
<keyword evidence="2" id="KW-0812">Transmembrane</keyword>
<evidence type="ECO:0000313" key="3">
    <source>
        <dbReference type="EMBL" id="AYC37446.1"/>
    </source>
</evidence>
<dbReference type="Gene3D" id="2.60.40.2880">
    <property type="entry name" value="MmpS1-5, C-terminal soluble domain"/>
    <property type="match status" value="1"/>
</dbReference>
<reference evidence="3 4" key="1">
    <citation type="submission" date="2018-09" db="EMBL/GenBank/DDBJ databases">
        <title>Production of Trimethoprim by Streptomyces sp. 3E-1.</title>
        <authorList>
            <person name="Kang H.J."/>
            <person name="Kim S.B."/>
        </authorList>
    </citation>
    <scope>NUCLEOTIDE SEQUENCE [LARGE SCALE GENOMIC DNA]</scope>
    <source>
        <strain evidence="3 4">3E-1</strain>
    </source>
</reference>
<evidence type="ECO:0000313" key="4">
    <source>
        <dbReference type="Proteomes" id="UP000265765"/>
    </source>
</evidence>
<accession>A0AAI8PLZ4</accession>
<feature type="transmembrane region" description="Helical" evidence="2">
    <location>
        <begin position="41"/>
        <end position="59"/>
    </location>
</feature>